<protein>
    <recommendedName>
        <fullName evidence="3">FAD:protein FMN transferase</fullName>
        <ecNumber evidence="2">2.7.1.180</ecNumber>
    </recommendedName>
    <alternativeName>
        <fullName evidence="9">Flavin transferase</fullName>
    </alternativeName>
</protein>
<reference evidence="11 12" key="1">
    <citation type="submission" date="2024-09" db="EMBL/GenBank/DDBJ databases">
        <authorList>
            <person name="Sun Q."/>
            <person name="Mori K."/>
        </authorList>
    </citation>
    <scope>NUCLEOTIDE SEQUENCE [LARGE SCALE GENOMIC DNA]</scope>
    <source>
        <strain evidence="11 12">JCM 15389</strain>
    </source>
</reference>
<keyword evidence="5 11" id="KW-0808">Transferase</keyword>
<comment type="catalytic activity">
    <reaction evidence="10">
        <text>L-threonyl-[protein] + FAD = FMN-L-threonyl-[protein] + AMP + H(+)</text>
        <dbReference type="Rhea" id="RHEA:36847"/>
        <dbReference type="Rhea" id="RHEA-COMP:11060"/>
        <dbReference type="Rhea" id="RHEA-COMP:11061"/>
        <dbReference type="ChEBI" id="CHEBI:15378"/>
        <dbReference type="ChEBI" id="CHEBI:30013"/>
        <dbReference type="ChEBI" id="CHEBI:57692"/>
        <dbReference type="ChEBI" id="CHEBI:74257"/>
        <dbReference type="ChEBI" id="CHEBI:456215"/>
        <dbReference type="EC" id="2.7.1.180"/>
    </reaction>
</comment>
<evidence type="ECO:0000256" key="9">
    <source>
        <dbReference type="ARBA" id="ARBA00031306"/>
    </source>
</evidence>
<evidence type="ECO:0000256" key="1">
    <source>
        <dbReference type="ARBA" id="ARBA00001946"/>
    </source>
</evidence>
<dbReference type="Pfam" id="PF02424">
    <property type="entry name" value="ApbE"/>
    <property type="match status" value="2"/>
</dbReference>
<sequence>MTAAGAPSPDRPGARDGWWRETVAVMGTVVSFALRPGPGGEAEAARAVVAAGELLREVDERFSTWRPQSPLSRFRRGASDLDELPDEVAGELAAVLELCLAARQLSGGWFDPWALPGGVDPTGLVKGWAVERALGPLVAAGVRAAVVNAGGDAVVLGPPGGANEAWAALGPGWGPGGRPGVRFGVAHPFRPGALACVVRVRRAIATSGSSARGAHFVDPGTGERTRGKVAQATVVGPSLALADALATGLVVGGEAALASVGQLPGYEAYLVGFDGVELATDGFPFEPLSSARVG</sequence>
<evidence type="ECO:0000256" key="5">
    <source>
        <dbReference type="ARBA" id="ARBA00022679"/>
    </source>
</evidence>
<evidence type="ECO:0000256" key="6">
    <source>
        <dbReference type="ARBA" id="ARBA00022723"/>
    </source>
</evidence>
<keyword evidence="4" id="KW-0285">Flavoprotein</keyword>
<evidence type="ECO:0000256" key="7">
    <source>
        <dbReference type="ARBA" id="ARBA00022827"/>
    </source>
</evidence>
<dbReference type="SUPFAM" id="SSF143631">
    <property type="entry name" value="ApbE-like"/>
    <property type="match status" value="1"/>
</dbReference>
<evidence type="ECO:0000256" key="10">
    <source>
        <dbReference type="ARBA" id="ARBA00048540"/>
    </source>
</evidence>
<name>A0ABV6C3R0_9ACTN</name>
<dbReference type="EMBL" id="JBHLYQ010000090">
    <property type="protein sequence ID" value="MFC0082324.1"/>
    <property type="molecule type" value="Genomic_DNA"/>
</dbReference>
<dbReference type="InterPro" id="IPR003374">
    <property type="entry name" value="ApbE-like_sf"/>
</dbReference>
<comment type="caution">
    <text evidence="11">The sequence shown here is derived from an EMBL/GenBank/DDBJ whole genome shotgun (WGS) entry which is preliminary data.</text>
</comment>
<evidence type="ECO:0000313" key="12">
    <source>
        <dbReference type="Proteomes" id="UP001589788"/>
    </source>
</evidence>
<evidence type="ECO:0000256" key="4">
    <source>
        <dbReference type="ARBA" id="ARBA00022630"/>
    </source>
</evidence>
<keyword evidence="6" id="KW-0479">Metal-binding</keyword>
<dbReference type="PANTHER" id="PTHR30040:SF2">
    <property type="entry name" value="FAD:PROTEIN FMN TRANSFERASE"/>
    <property type="match status" value="1"/>
</dbReference>
<accession>A0ABV6C3R0</accession>
<gene>
    <name evidence="11" type="ORF">ACFFRE_09235</name>
</gene>
<keyword evidence="8" id="KW-0460">Magnesium</keyword>
<evidence type="ECO:0000256" key="3">
    <source>
        <dbReference type="ARBA" id="ARBA00016337"/>
    </source>
</evidence>
<dbReference type="Gene3D" id="3.10.520.10">
    <property type="entry name" value="ApbE-like domains"/>
    <property type="match status" value="2"/>
</dbReference>
<evidence type="ECO:0000313" key="11">
    <source>
        <dbReference type="EMBL" id="MFC0082324.1"/>
    </source>
</evidence>
<evidence type="ECO:0000256" key="8">
    <source>
        <dbReference type="ARBA" id="ARBA00022842"/>
    </source>
</evidence>
<organism evidence="11 12">
    <name type="scientific">Aciditerrimonas ferrireducens</name>
    <dbReference type="NCBI Taxonomy" id="667306"/>
    <lineage>
        <taxon>Bacteria</taxon>
        <taxon>Bacillati</taxon>
        <taxon>Actinomycetota</taxon>
        <taxon>Acidimicrobiia</taxon>
        <taxon>Acidimicrobiales</taxon>
        <taxon>Acidimicrobiaceae</taxon>
        <taxon>Aciditerrimonas</taxon>
    </lineage>
</organism>
<dbReference type="EC" id="2.7.1.180" evidence="2"/>
<proteinExistence type="predicted"/>
<dbReference type="PANTHER" id="PTHR30040">
    <property type="entry name" value="THIAMINE BIOSYNTHESIS LIPOPROTEIN APBE"/>
    <property type="match status" value="1"/>
</dbReference>
<keyword evidence="7" id="KW-0274">FAD</keyword>
<keyword evidence="12" id="KW-1185">Reference proteome</keyword>
<dbReference type="InterPro" id="IPR024932">
    <property type="entry name" value="ApbE"/>
</dbReference>
<evidence type="ECO:0000256" key="2">
    <source>
        <dbReference type="ARBA" id="ARBA00011955"/>
    </source>
</evidence>
<comment type="cofactor">
    <cofactor evidence="1">
        <name>Mg(2+)</name>
        <dbReference type="ChEBI" id="CHEBI:18420"/>
    </cofactor>
</comment>
<dbReference type="RefSeq" id="WP_248107720.1">
    <property type="nucleotide sequence ID" value="NZ_JAKHEX010000011.1"/>
</dbReference>
<dbReference type="Proteomes" id="UP001589788">
    <property type="component" value="Unassembled WGS sequence"/>
</dbReference>
<dbReference type="GO" id="GO:0016740">
    <property type="term" value="F:transferase activity"/>
    <property type="evidence" value="ECO:0007669"/>
    <property type="project" value="UniProtKB-KW"/>
</dbReference>